<feature type="compositionally biased region" description="Acidic residues" evidence="1">
    <location>
        <begin position="694"/>
        <end position="705"/>
    </location>
</feature>
<proteinExistence type="predicted"/>
<name>A0A9N9Z606_9HYPO</name>
<evidence type="ECO:0000313" key="2">
    <source>
        <dbReference type="EMBL" id="CAH0049573.1"/>
    </source>
</evidence>
<feature type="region of interest" description="Disordered" evidence="1">
    <location>
        <begin position="674"/>
        <end position="706"/>
    </location>
</feature>
<feature type="region of interest" description="Disordered" evidence="1">
    <location>
        <begin position="351"/>
        <end position="382"/>
    </location>
</feature>
<feature type="compositionally biased region" description="Basic and acidic residues" evidence="1">
    <location>
        <begin position="674"/>
        <end position="693"/>
    </location>
</feature>
<reference evidence="2 3" key="2">
    <citation type="submission" date="2021-10" db="EMBL/GenBank/DDBJ databases">
        <authorList>
            <person name="Piombo E."/>
        </authorList>
    </citation>
    <scope>NUCLEOTIDE SEQUENCE [LARGE SCALE GENOMIC DNA]</scope>
</reference>
<reference evidence="3" key="1">
    <citation type="submission" date="2019-06" db="EMBL/GenBank/DDBJ databases">
        <authorList>
            <person name="Broberg M."/>
        </authorList>
    </citation>
    <scope>NUCLEOTIDE SEQUENCE [LARGE SCALE GENOMIC DNA]</scope>
</reference>
<dbReference type="OrthoDB" id="5105325at2759"/>
<organism evidence="2 3">
    <name type="scientific">Clonostachys solani</name>
    <dbReference type="NCBI Taxonomy" id="160281"/>
    <lineage>
        <taxon>Eukaryota</taxon>
        <taxon>Fungi</taxon>
        <taxon>Dikarya</taxon>
        <taxon>Ascomycota</taxon>
        <taxon>Pezizomycotina</taxon>
        <taxon>Sordariomycetes</taxon>
        <taxon>Hypocreomycetidae</taxon>
        <taxon>Hypocreales</taxon>
        <taxon>Bionectriaceae</taxon>
        <taxon>Clonostachys</taxon>
    </lineage>
</organism>
<evidence type="ECO:0000256" key="1">
    <source>
        <dbReference type="SAM" id="MobiDB-lite"/>
    </source>
</evidence>
<keyword evidence="3" id="KW-1185">Reference proteome</keyword>
<feature type="compositionally biased region" description="Basic and acidic residues" evidence="1">
    <location>
        <begin position="351"/>
        <end position="361"/>
    </location>
</feature>
<evidence type="ECO:0000313" key="3">
    <source>
        <dbReference type="Proteomes" id="UP000775872"/>
    </source>
</evidence>
<sequence length="1663" mass="188845">MAEQSSSLVCCVCTQTKPSDEFTPNFPEPVCKDCEPYGDLSWVLRTHQVALDKAKRLRQRLVNKAERIRGILQPQYDVKVSQNAEFLRLLINHMDRWLKCFEADLLDSKTLLSKHCDSDRVTLDRGYVADGRLVLLQIMKETYAYKQQWDELLRNNQEPDDLNRPEFTKEMLVDIIKRCPVIQYGSLYDEREFASSKRAKRCYDDVWLLENVGNRFISFSDERKVSLKRRKVKLRYGPVSAVITREDLDPEPEQDLTGFFCIKLERTKQETSLIIFAALPHVMRVNYALQRAYSDVFAVLRMLPLSQLGWAYEYRHQLADRAWTRRIIKGGMGDDDRDILARISDFWTDRPDREDSLDKGKSLSGDGDTDKKSSVLDSGDAVRSTQWPRRHLENRYPDIWAKTKDLLGDYTEFFQLLVDAKAKGCLIGRTIFEPIIRLASRGKVQRQDNCTGVVVSDLISLLPGRPVTRFSLHDAIEAACRLSSEYCVVSPSAIDEFLTGNLRPIKSFFKGDIPDGQSQPPAFFFLLPPDEYPQELAVTALTTTYASTIIIGIKNRDIGKQSTFEATLTKIWKGLFPRKHEIARRFMYLELDGRSKPEVSSLLIRSALEISQLRNLPDYFELAAGNNDKDKRLRIKRWAQREGSSNNFRVRAAEAICRHCSSFGPLLLLGQADPRVRSEKSTSDDGESSKDSETSDEDDSLDSQEDGTALDFDAITTDFNNFDMSDAARVEELACLAFERNPAQRLQFTISSKDELEILHSRDSPDSRTRGQEHQDEADLDMKARISRYRRFFRQIISNIAKLSLISYTPKFRTASSLFVFKDFAWLRFMAANSSEEGINRLLALMTDFSFHNKAIQYILGGKTWPKAMFDMLPKVEISQPKTLSMNYGQYLGIAPMLSGDYWFYAGSATQKTPSIDTSTGMAARMLHGHQAILKNGQDWIKNARRKGYCGVLFIHEKMAASDRPFFVSMLEYPQQKTSRLDSLTRCLCLLSECVAMVYLDLCTATSNLTSNSSHIQRTAFLAPLLRPRGLPSLPGFGANRCLPILQTFKPGWSLSRSSDNRTEQLNTLLKEHWEKTGSNVLTDAQVESICKRMDWNIVARRKLVEKSYQSFLLARGQVYEYTKPSPLKESTYLWSAIVQSVEEAGTELVEKDGAYDLDFRSLNLSRVSQIATEAAPPEMKNYFTKSRCHSLLHDTSTHRSKMIHRLFLLPSNWVQLQQGNLKIDNMQNYLTVATSIRRRITDVTHRIIHKFLTDHQLVETRSDKSVWLTTKPAFESTELVTLAIQQLQVDTHIDQNVHVTTEAWSSIRLEYLIGEVISKALRTLLNPGLPRKEWKAWSRLTEVESGWISDYGQAQPEMSSSYSVSGPAVSMIKEVADLSAEELETLRRILAQSVRSTDETLSGELPQLPQPLPEKDKAVDNGFFRILDRDGQYHKSEIFKITSRPRIQKTSKTPPPGTADYLEGWEIIPTESEGLECGLFALVHSLEHQMPNLTTPTTSDLRDIVNGQLITGRALEAGVAHHTNNFAVDQLAAALMEWGDSIGTALQLGYITPTGPPVVVFPESGRSTLWIFNDEAEASGPDTINHYSGLKPRIVADSQPQLAMKRTHIRFGIHAKDFPSEQECPRSLSGSMLCMPEERAAMRKEQSVQEAMRTMSGNGMLM</sequence>
<accession>A0A9N9Z606</accession>
<comment type="caution">
    <text evidence="2">The sequence shown here is derived from an EMBL/GenBank/DDBJ whole genome shotgun (WGS) entry which is preliminary data.</text>
</comment>
<dbReference type="EMBL" id="CABFOC020000035">
    <property type="protein sequence ID" value="CAH0049573.1"/>
    <property type="molecule type" value="Genomic_DNA"/>
</dbReference>
<dbReference type="Proteomes" id="UP000775872">
    <property type="component" value="Unassembled WGS sequence"/>
</dbReference>
<protein>
    <submittedName>
        <fullName evidence="2">Uncharacterized protein</fullName>
    </submittedName>
</protein>
<gene>
    <name evidence="2" type="ORF">CSOL1703_00001531</name>
</gene>